<organism evidence="5 6">
    <name type="scientific">Cottoperca gobio</name>
    <name type="common">Frogmouth</name>
    <name type="synonym">Aphritis gobio</name>
    <dbReference type="NCBI Taxonomy" id="56716"/>
    <lineage>
        <taxon>Eukaryota</taxon>
        <taxon>Metazoa</taxon>
        <taxon>Chordata</taxon>
        <taxon>Craniata</taxon>
        <taxon>Vertebrata</taxon>
        <taxon>Euteleostomi</taxon>
        <taxon>Actinopterygii</taxon>
        <taxon>Neopterygii</taxon>
        <taxon>Teleostei</taxon>
        <taxon>Neoteleostei</taxon>
        <taxon>Acanthomorphata</taxon>
        <taxon>Eupercaria</taxon>
        <taxon>Perciformes</taxon>
        <taxon>Notothenioidei</taxon>
        <taxon>Bovichtidae</taxon>
        <taxon>Cottoperca</taxon>
    </lineage>
</organism>
<dbReference type="RefSeq" id="XP_029299701.1">
    <property type="nucleotide sequence ID" value="XM_029443841.1"/>
</dbReference>
<proteinExistence type="predicted"/>
<dbReference type="GO" id="GO:0001940">
    <property type="term" value="C:male pronucleus"/>
    <property type="evidence" value="ECO:0007669"/>
    <property type="project" value="TreeGrafter"/>
</dbReference>
<name>A0A6J2QPP7_COTGO</name>
<dbReference type="GeneID" id="115016167"/>
<dbReference type="PANTHER" id="PTHR35678:SF1">
    <property type="entry name" value="PROTEIN STPG4"/>
    <property type="match status" value="1"/>
</dbReference>
<dbReference type="PANTHER" id="PTHR35678">
    <property type="entry name" value="PROTEIN STPG4"/>
    <property type="match status" value="1"/>
</dbReference>
<keyword evidence="3" id="KW-0963">Cytoplasm</keyword>
<dbReference type="OrthoDB" id="186871at2759"/>
<dbReference type="InParanoid" id="A0A6J2QPP7"/>
<dbReference type="FunCoup" id="A0A6J2QPP7">
    <property type="interactions" value="24"/>
</dbReference>
<evidence type="ECO:0000256" key="4">
    <source>
        <dbReference type="ARBA" id="ARBA00023242"/>
    </source>
</evidence>
<dbReference type="GO" id="GO:0005737">
    <property type="term" value="C:cytoplasm"/>
    <property type="evidence" value="ECO:0007669"/>
    <property type="project" value="UniProtKB-SubCell"/>
</dbReference>
<evidence type="ECO:0000313" key="5">
    <source>
        <dbReference type="Proteomes" id="UP000504630"/>
    </source>
</evidence>
<dbReference type="CTD" id="90529"/>
<evidence type="ECO:0000256" key="2">
    <source>
        <dbReference type="ARBA" id="ARBA00004496"/>
    </source>
</evidence>
<dbReference type="Proteomes" id="UP000504630">
    <property type="component" value="Chromosome 11"/>
</dbReference>
<dbReference type="AlphaFoldDB" id="A0A6J2QPP7"/>
<dbReference type="InterPro" id="IPR010736">
    <property type="entry name" value="SHIPPO-rpt"/>
</dbReference>
<accession>A0A6J2QPP7</accession>
<dbReference type="GO" id="GO:0042585">
    <property type="term" value="C:germinal vesicle"/>
    <property type="evidence" value="ECO:0007669"/>
    <property type="project" value="TreeGrafter"/>
</dbReference>
<keyword evidence="5" id="KW-1185">Reference proteome</keyword>
<comment type="subcellular location">
    <subcellularLocation>
        <location evidence="2">Cytoplasm</location>
    </subcellularLocation>
    <subcellularLocation>
        <location evidence="1">Nucleus</location>
    </subcellularLocation>
</comment>
<keyword evidence="4" id="KW-0539">Nucleus</keyword>
<dbReference type="GO" id="GO:0001939">
    <property type="term" value="C:female pronucleus"/>
    <property type="evidence" value="ECO:0007669"/>
    <property type="project" value="TreeGrafter"/>
</dbReference>
<evidence type="ECO:0000256" key="3">
    <source>
        <dbReference type="ARBA" id="ARBA00022490"/>
    </source>
</evidence>
<evidence type="ECO:0000313" key="6">
    <source>
        <dbReference type="RefSeq" id="XP_029299701.1"/>
    </source>
</evidence>
<dbReference type="GO" id="GO:0042393">
    <property type="term" value="F:histone binding"/>
    <property type="evidence" value="ECO:0007669"/>
    <property type="project" value="TreeGrafter"/>
</dbReference>
<dbReference type="KEGG" id="cgob:115016167"/>
<gene>
    <name evidence="6" type="primary">stpg1</name>
</gene>
<dbReference type="GO" id="GO:0003682">
    <property type="term" value="F:chromatin binding"/>
    <property type="evidence" value="ECO:0007669"/>
    <property type="project" value="TreeGrafter"/>
</dbReference>
<reference evidence="6" key="1">
    <citation type="submission" date="2025-08" db="UniProtKB">
        <authorList>
            <consortium name="RefSeq"/>
        </authorList>
    </citation>
    <scope>IDENTIFICATION</scope>
</reference>
<evidence type="ECO:0000256" key="1">
    <source>
        <dbReference type="ARBA" id="ARBA00004123"/>
    </source>
</evidence>
<dbReference type="Pfam" id="PF07004">
    <property type="entry name" value="SHIPPO-rpt"/>
    <property type="match status" value="4"/>
</dbReference>
<protein>
    <submittedName>
        <fullName evidence="6">O(6)-methylguanine-induced apoptosis 2 isoform X1</fullName>
    </submittedName>
</protein>
<dbReference type="GO" id="GO:0044727">
    <property type="term" value="P:epigenetic programing of male pronucleus"/>
    <property type="evidence" value="ECO:0007669"/>
    <property type="project" value="TreeGrafter"/>
</dbReference>
<sequence>MFPRDGGKGPRSVFTSPWQHDQIYRLSACTRNMYRGFDKTDTIPAYTVSSPLPTRVVIQNQEIKGFSSQTRRFPSQVCLKENPGPGTYDCISSAEVKSPSFSKKGTTGFVASKTARAFSDPQGRMPGPNAYNLQSSFINKNNFNTGVSRVFRLPVAVQLDGPKHKTPAPNQYNVSCGSRESFSSVVGTSAFLSKTGRDSFYPNKNVPSACHYEVSSHLIQHGSKSILSPFKSKTQRIPPSVDNHVPGPGAYNPHQTPAPVKRTILPRGYYLALSAPPLIVPKDPPLPGPGHYDIRDYTSLSKHPMPTAAFASRTERIPQNSQASMRPDPGFYDPQILPKQSFFYNDSRVWLPS</sequence>